<evidence type="ECO:0000256" key="6">
    <source>
        <dbReference type="SAM" id="Phobius"/>
    </source>
</evidence>
<dbReference type="InterPro" id="IPR051449">
    <property type="entry name" value="ABC-2_transporter_component"/>
</dbReference>
<feature type="transmembrane region" description="Helical" evidence="6">
    <location>
        <begin position="12"/>
        <end position="36"/>
    </location>
</feature>
<dbReference type="GO" id="GO:0140359">
    <property type="term" value="F:ABC-type transporter activity"/>
    <property type="evidence" value="ECO:0007669"/>
    <property type="project" value="InterPro"/>
</dbReference>
<organism evidence="7 8">
    <name type="scientific">Pelagihabitans pacificus</name>
    <dbReference type="NCBI Taxonomy" id="2696054"/>
    <lineage>
        <taxon>Bacteria</taxon>
        <taxon>Pseudomonadati</taxon>
        <taxon>Bacteroidota</taxon>
        <taxon>Flavobacteriia</taxon>
        <taxon>Flavobacteriales</taxon>
        <taxon>Flavobacteriaceae</taxon>
        <taxon>Pelagihabitans</taxon>
    </lineage>
</organism>
<evidence type="ECO:0000256" key="5">
    <source>
        <dbReference type="ARBA" id="ARBA00023136"/>
    </source>
</evidence>
<keyword evidence="5 6" id="KW-0472">Membrane</keyword>
<feature type="transmembrane region" description="Helical" evidence="6">
    <location>
        <begin position="56"/>
        <end position="74"/>
    </location>
</feature>
<feature type="transmembrane region" description="Helical" evidence="6">
    <location>
        <begin position="95"/>
        <end position="119"/>
    </location>
</feature>
<feature type="transmembrane region" description="Helical" evidence="6">
    <location>
        <begin position="165"/>
        <end position="182"/>
    </location>
</feature>
<keyword evidence="2" id="KW-1003">Cell membrane</keyword>
<dbReference type="NCBIfam" id="TIGR03518">
    <property type="entry name" value="ABC_perm_GldF"/>
    <property type="match status" value="1"/>
</dbReference>
<dbReference type="Proteomes" id="UP000707206">
    <property type="component" value="Unassembled WGS sequence"/>
</dbReference>
<dbReference type="GO" id="GO:0005886">
    <property type="term" value="C:plasma membrane"/>
    <property type="evidence" value="ECO:0007669"/>
    <property type="project" value="UniProtKB-SubCell"/>
</dbReference>
<dbReference type="InterPro" id="IPR019860">
    <property type="entry name" value="Motility-assoc_ABC_perm_GldF"/>
</dbReference>
<evidence type="ECO:0000313" key="8">
    <source>
        <dbReference type="Proteomes" id="UP000707206"/>
    </source>
</evidence>
<dbReference type="EMBL" id="VIKU02000010">
    <property type="protein sequence ID" value="NHF61563.1"/>
    <property type="molecule type" value="Genomic_DNA"/>
</dbReference>
<keyword evidence="3 6" id="KW-0812">Transmembrane</keyword>
<accession>A0A967EFM3</accession>
<dbReference type="RefSeq" id="WP_152576056.1">
    <property type="nucleotide sequence ID" value="NZ_VIKU02000010.1"/>
</dbReference>
<dbReference type="Pfam" id="PF12679">
    <property type="entry name" value="ABC2_membrane_2"/>
    <property type="match status" value="1"/>
</dbReference>
<reference evidence="7" key="1">
    <citation type="submission" date="2019-07" db="EMBL/GenBank/DDBJ databases">
        <authorList>
            <person name="De-Chao Zhang Q."/>
        </authorList>
    </citation>
    <scope>NUCLEOTIDE SEQUENCE</scope>
    <source>
        <strain evidence="7">TP-CH-4</strain>
    </source>
</reference>
<evidence type="ECO:0000256" key="3">
    <source>
        <dbReference type="ARBA" id="ARBA00022692"/>
    </source>
</evidence>
<comment type="subcellular location">
    <subcellularLocation>
        <location evidence="1">Cell membrane</location>
        <topology evidence="1">Multi-pass membrane protein</topology>
    </subcellularLocation>
</comment>
<evidence type="ECO:0000256" key="2">
    <source>
        <dbReference type="ARBA" id="ARBA00022475"/>
    </source>
</evidence>
<dbReference type="AlphaFoldDB" id="A0A967EFM3"/>
<protein>
    <submittedName>
        <fullName evidence="7">Gliding motility-associated ABC transporter permease subunit GldF</fullName>
    </submittedName>
</protein>
<keyword evidence="8" id="KW-1185">Reference proteome</keyword>
<dbReference type="PANTHER" id="PTHR30294">
    <property type="entry name" value="MEMBRANE COMPONENT OF ABC TRANSPORTER YHHJ-RELATED"/>
    <property type="match status" value="1"/>
</dbReference>
<feature type="transmembrane region" description="Helical" evidence="6">
    <location>
        <begin position="220"/>
        <end position="238"/>
    </location>
</feature>
<proteinExistence type="predicted"/>
<keyword evidence="4 6" id="KW-1133">Transmembrane helix</keyword>
<name>A0A967EFM3_9FLAO</name>
<gene>
    <name evidence="7" type="primary">gldF</name>
    <name evidence="7" type="ORF">FK220_019580</name>
</gene>
<reference evidence="7" key="2">
    <citation type="submission" date="2020-03" db="EMBL/GenBank/DDBJ databases">
        <title>Flavobacteriaceae bacterium strain TP-CH-4, a member of the family Flavobacteriaceae isolated from a deep-sea seamount.</title>
        <authorList>
            <person name="Zhang D.-C."/>
        </authorList>
    </citation>
    <scope>NUCLEOTIDE SEQUENCE</scope>
    <source>
        <strain evidence="7">TP-CH-4</strain>
    </source>
</reference>
<evidence type="ECO:0000256" key="1">
    <source>
        <dbReference type="ARBA" id="ARBA00004651"/>
    </source>
</evidence>
<evidence type="ECO:0000313" key="7">
    <source>
        <dbReference type="EMBL" id="NHF61563.1"/>
    </source>
</evidence>
<dbReference type="PANTHER" id="PTHR30294:SF29">
    <property type="entry name" value="MULTIDRUG ABC TRANSPORTER PERMEASE YBHS-RELATED"/>
    <property type="match status" value="1"/>
</dbReference>
<feature type="transmembrane region" description="Helical" evidence="6">
    <location>
        <begin position="139"/>
        <end position="158"/>
    </location>
</feature>
<evidence type="ECO:0000256" key="4">
    <source>
        <dbReference type="ARBA" id="ARBA00022989"/>
    </source>
</evidence>
<comment type="caution">
    <text evidence="7">The sequence shown here is derived from an EMBL/GenBank/DDBJ whole genome shotgun (WGS) entry which is preliminary data.</text>
</comment>
<sequence length="244" mass="27131">MLAIFKREIQSFFTSPIGYLVIALFLTLNGLFLWVFRGPFNIFDYGFADLGNFFLLAPWVFLFLIPAITMKSFSEEKKLGTLELLFSKPIGLWQTVLGKFLGTFVLALIALAPTLLYVYSVSNLGTTVGNLDMGLVIGSYFGTIFLVACYTAIGVFASTLSENQIVAFVLAILLCLALYYGFEGLSSLVSEGETSVFIENLGMRAHFDNIARGVLDTRDLIYFISLAGFFLFLTVVQLKNTNRR</sequence>